<sequence length="101" mass="11426">MKLDYMLQVTKVDSCSDAILHLKEIGINCEAFFNKLQLVKFSLDTNIFIEFINKAGKNSFFDSNGILINNKAQSAFGYKVKVDYHYQGYLATQKSCGSILI</sequence>
<protein>
    <submittedName>
        <fullName evidence="1">Uncharacterized protein</fullName>
    </submittedName>
</protein>
<name>A0A5M6CCA6_9FLAO</name>
<dbReference type="RefSeq" id="WP_150013929.1">
    <property type="nucleotide sequence ID" value="NZ_VWSG01000011.1"/>
</dbReference>
<proteinExistence type="predicted"/>
<reference evidence="1 2" key="1">
    <citation type="submission" date="2019-09" db="EMBL/GenBank/DDBJ databases">
        <title>Genome sequence and assembly of Flavobacterium sp.</title>
        <authorList>
            <person name="Chhetri G."/>
        </authorList>
    </citation>
    <scope>NUCLEOTIDE SEQUENCE [LARGE SCALE GENOMIC DNA]</scope>
    <source>
        <strain evidence="1 2">SNL9</strain>
    </source>
</reference>
<organism evidence="1 2">
    <name type="scientific">Paenimyroides baculatum</name>
    <dbReference type="NCBI Taxonomy" id="2608000"/>
    <lineage>
        <taxon>Bacteria</taxon>
        <taxon>Pseudomonadati</taxon>
        <taxon>Bacteroidota</taxon>
        <taxon>Flavobacteriia</taxon>
        <taxon>Flavobacteriales</taxon>
        <taxon>Flavobacteriaceae</taxon>
        <taxon>Paenimyroides</taxon>
    </lineage>
</organism>
<evidence type="ECO:0000313" key="2">
    <source>
        <dbReference type="Proteomes" id="UP000325141"/>
    </source>
</evidence>
<dbReference type="Proteomes" id="UP000325141">
    <property type="component" value="Unassembled WGS sequence"/>
</dbReference>
<accession>A0A5M6CCA6</accession>
<keyword evidence="2" id="KW-1185">Reference proteome</keyword>
<evidence type="ECO:0000313" key="1">
    <source>
        <dbReference type="EMBL" id="KAA5532766.1"/>
    </source>
</evidence>
<dbReference type="AlphaFoldDB" id="A0A5M6CCA6"/>
<dbReference type="EMBL" id="VWSG01000011">
    <property type="protein sequence ID" value="KAA5532766.1"/>
    <property type="molecule type" value="Genomic_DNA"/>
</dbReference>
<comment type="caution">
    <text evidence="1">The sequence shown here is derived from an EMBL/GenBank/DDBJ whole genome shotgun (WGS) entry which is preliminary data.</text>
</comment>
<gene>
    <name evidence="1" type="ORF">F0460_13050</name>
</gene>